<accession>A0A6J7FEI9</accession>
<dbReference type="InterPro" id="IPR050471">
    <property type="entry name" value="AB_hydrolase"/>
</dbReference>
<gene>
    <name evidence="3" type="ORF">UFOPK3564_00160</name>
</gene>
<organism evidence="3">
    <name type="scientific">freshwater metagenome</name>
    <dbReference type="NCBI Taxonomy" id="449393"/>
    <lineage>
        <taxon>unclassified sequences</taxon>
        <taxon>metagenomes</taxon>
        <taxon>ecological metagenomes</taxon>
    </lineage>
</organism>
<dbReference type="InterPro" id="IPR029058">
    <property type="entry name" value="AB_hydrolase_fold"/>
</dbReference>
<evidence type="ECO:0000313" key="3">
    <source>
        <dbReference type="EMBL" id="CAB4893581.1"/>
    </source>
</evidence>
<dbReference type="EMBL" id="CAFBMK010000005">
    <property type="protein sequence ID" value="CAB4893581.1"/>
    <property type="molecule type" value="Genomic_DNA"/>
</dbReference>
<sequence length="327" mass="34425">MPTPRPHDQALPSVPPVRALRTPGRPRLHVETTGDGEAVLAITGWTISTAIFRPFAGVLPDGMRPILFDHRGAGRSGGWAGPVSVAMLAADAARVLDACGVRSAHVIGVSLGAAVAIELAVRMPWRVRSLALVGGWSGGPLSATPGAAEGARTLATLARDSARRGRLWPAAFLFSPAFRASADPATLDAAVRPFLVGRAGSWVASTQALAASCFNRRTDLASIRCPTLVAHGELDAMSPVRNARTMAAAIPGSRLEVLPGGHAFPFEDPEGTAELCRSWFADVRGTEPPVEATARDRAVERLTRPFALQTGLVRNQRDLALRLLGRG</sequence>
<dbReference type="AlphaFoldDB" id="A0A6J7FEI9"/>
<protein>
    <submittedName>
        <fullName evidence="3">Unannotated protein</fullName>
    </submittedName>
</protein>
<dbReference type="InterPro" id="IPR000073">
    <property type="entry name" value="AB_hydrolase_1"/>
</dbReference>
<feature type="domain" description="AB hydrolase-1" evidence="2">
    <location>
        <begin position="38"/>
        <end position="269"/>
    </location>
</feature>
<dbReference type="PRINTS" id="PR00111">
    <property type="entry name" value="ABHYDROLASE"/>
</dbReference>
<proteinExistence type="predicted"/>
<dbReference type="PANTHER" id="PTHR43433:SF5">
    <property type="entry name" value="AB HYDROLASE-1 DOMAIN-CONTAINING PROTEIN"/>
    <property type="match status" value="1"/>
</dbReference>
<dbReference type="PANTHER" id="PTHR43433">
    <property type="entry name" value="HYDROLASE, ALPHA/BETA FOLD FAMILY PROTEIN"/>
    <property type="match status" value="1"/>
</dbReference>
<dbReference type="SUPFAM" id="SSF53474">
    <property type="entry name" value="alpha/beta-Hydrolases"/>
    <property type="match status" value="1"/>
</dbReference>
<evidence type="ECO:0000256" key="1">
    <source>
        <dbReference type="SAM" id="MobiDB-lite"/>
    </source>
</evidence>
<name>A0A6J7FEI9_9ZZZZ</name>
<feature type="region of interest" description="Disordered" evidence="1">
    <location>
        <begin position="1"/>
        <end position="24"/>
    </location>
</feature>
<dbReference type="Pfam" id="PF00561">
    <property type="entry name" value="Abhydrolase_1"/>
    <property type="match status" value="1"/>
</dbReference>
<reference evidence="3" key="1">
    <citation type="submission" date="2020-05" db="EMBL/GenBank/DDBJ databases">
        <authorList>
            <person name="Chiriac C."/>
            <person name="Salcher M."/>
            <person name="Ghai R."/>
            <person name="Kavagutti S V."/>
        </authorList>
    </citation>
    <scope>NUCLEOTIDE SEQUENCE</scope>
</reference>
<evidence type="ECO:0000259" key="2">
    <source>
        <dbReference type="Pfam" id="PF00561"/>
    </source>
</evidence>
<dbReference type="Gene3D" id="3.40.50.1820">
    <property type="entry name" value="alpha/beta hydrolase"/>
    <property type="match status" value="1"/>
</dbReference>